<keyword evidence="3 6" id="KW-0812">Transmembrane</keyword>
<dbReference type="STRING" id="280699.M1V5D1"/>
<name>M1V5D1_CYAM1</name>
<reference evidence="8 9" key="1">
    <citation type="journal article" date="2004" name="Nature">
        <title>Genome sequence of the ultrasmall unicellular red alga Cyanidioschyzon merolae 10D.</title>
        <authorList>
            <person name="Matsuzaki M."/>
            <person name="Misumi O."/>
            <person name="Shin-i T."/>
            <person name="Maruyama S."/>
            <person name="Takahara M."/>
            <person name="Miyagishima S."/>
            <person name="Mori T."/>
            <person name="Nishida K."/>
            <person name="Yagisawa F."/>
            <person name="Nishida K."/>
            <person name="Yoshida Y."/>
            <person name="Nishimura Y."/>
            <person name="Nakao S."/>
            <person name="Kobayashi T."/>
            <person name="Momoyama Y."/>
            <person name="Higashiyama T."/>
            <person name="Minoda A."/>
            <person name="Sano M."/>
            <person name="Nomoto H."/>
            <person name="Oishi K."/>
            <person name="Hayashi H."/>
            <person name="Ohta F."/>
            <person name="Nishizaka S."/>
            <person name="Haga S."/>
            <person name="Miura S."/>
            <person name="Morishita T."/>
            <person name="Kabeya Y."/>
            <person name="Terasawa K."/>
            <person name="Suzuki Y."/>
            <person name="Ishii Y."/>
            <person name="Asakawa S."/>
            <person name="Takano H."/>
            <person name="Ohta N."/>
            <person name="Kuroiwa H."/>
            <person name="Tanaka K."/>
            <person name="Shimizu N."/>
            <person name="Sugano S."/>
            <person name="Sato N."/>
            <person name="Nozaki H."/>
            <person name="Ogasawara N."/>
            <person name="Kohara Y."/>
            <person name="Kuroiwa T."/>
        </authorList>
    </citation>
    <scope>NUCLEOTIDE SEQUENCE [LARGE SCALE GENOMIC DNA]</scope>
    <source>
        <strain evidence="8 9">10D</strain>
    </source>
</reference>
<keyword evidence="6" id="KW-0813">Transport</keyword>
<dbReference type="GO" id="GO:0005886">
    <property type="term" value="C:plasma membrane"/>
    <property type="evidence" value="ECO:0007669"/>
    <property type="project" value="TreeGrafter"/>
</dbReference>
<evidence type="ECO:0000256" key="5">
    <source>
        <dbReference type="ARBA" id="ARBA00023136"/>
    </source>
</evidence>
<dbReference type="InterPro" id="IPR034294">
    <property type="entry name" value="Aquaporin_transptr"/>
</dbReference>
<evidence type="ECO:0000313" key="8">
    <source>
        <dbReference type="EMBL" id="BAM80460.1"/>
    </source>
</evidence>
<keyword evidence="4 7" id="KW-1133">Transmembrane helix</keyword>
<dbReference type="Pfam" id="PF00230">
    <property type="entry name" value="MIP"/>
    <property type="match status" value="1"/>
</dbReference>
<dbReference type="Proteomes" id="UP000007014">
    <property type="component" value="Chromosome 11"/>
</dbReference>
<feature type="transmembrane region" description="Helical" evidence="7">
    <location>
        <begin position="274"/>
        <end position="294"/>
    </location>
</feature>
<dbReference type="eggNOG" id="KOG0223">
    <property type="taxonomic scope" value="Eukaryota"/>
</dbReference>
<feature type="transmembrane region" description="Helical" evidence="7">
    <location>
        <begin position="150"/>
        <end position="179"/>
    </location>
</feature>
<dbReference type="KEGG" id="cme:CYME_CMK067C"/>
<dbReference type="SMR" id="M1V5D1"/>
<dbReference type="RefSeq" id="XP_005536496.1">
    <property type="nucleotide sequence ID" value="XM_005536439.1"/>
</dbReference>
<dbReference type="HOGENOM" id="CLU_591041_0_0_1"/>
<dbReference type="Gramene" id="CMK067CT">
    <property type="protein sequence ID" value="CMK067CT"/>
    <property type="gene ID" value="CMK067C"/>
</dbReference>
<evidence type="ECO:0000256" key="2">
    <source>
        <dbReference type="ARBA" id="ARBA00006175"/>
    </source>
</evidence>
<feature type="transmembrane region" description="Helical" evidence="7">
    <location>
        <begin position="191"/>
        <end position="212"/>
    </location>
</feature>
<evidence type="ECO:0000256" key="4">
    <source>
        <dbReference type="ARBA" id="ARBA00022989"/>
    </source>
</evidence>
<dbReference type="GeneID" id="16994423"/>
<dbReference type="GO" id="GO:0015250">
    <property type="term" value="F:water channel activity"/>
    <property type="evidence" value="ECO:0007669"/>
    <property type="project" value="TreeGrafter"/>
</dbReference>
<evidence type="ECO:0000256" key="1">
    <source>
        <dbReference type="ARBA" id="ARBA00004141"/>
    </source>
</evidence>
<proteinExistence type="inferred from homology"/>
<dbReference type="AlphaFoldDB" id="M1V5D1"/>
<evidence type="ECO:0000256" key="7">
    <source>
        <dbReference type="SAM" id="Phobius"/>
    </source>
</evidence>
<dbReference type="SUPFAM" id="SSF81338">
    <property type="entry name" value="Aquaporin-like"/>
    <property type="match status" value="1"/>
</dbReference>
<comment type="subcellular location">
    <subcellularLocation>
        <location evidence="1">Membrane</location>
        <topology evidence="1">Multi-pass membrane protein</topology>
    </subcellularLocation>
</comment>
<comment type="similarity">
    <text evidence="2 6">Belongs to the MIP/aquaporin (TC 1.A.8) family.</text>
</comment>
<dbReference type="PANTHER" id="PTHR19139:SF199">
    <property type="entry name" value="MIP17260P"/>
    <property type="match status" value="1"/>
</dbReference>
<gene>
    <name evidence="8" type="ORF">CYME_CMK067C</name>
</gene>
<dbReference type="InterPro" id="IPR023271">
    <property type="entry name" value="Aquaporin-like"/>
</dbReference>
<evidence type="ECO:0000256" key="6">
    <source>
        <dbReference type="RuleBase" id="RU000477"/>
    </source>
</evidence>
<dbReference type="OrthoDB" id="3222at2759"/>
<organism evidence="8 9">
    <name type="scientific">Cyanidioschyzon merolae (strain NIES-3377 / 10D)</name>
    <name type="common">Unicellular red alga</name>
    <dbReference type="NCBI Taxonomy" id="280699"/>
    <lineage>
        <taxon>Eukaryota</taxon>
        <taxon>Rhodophyta</taxon>
        <taxon>Bangiophyceae</taxon>
        <taxon>Cyanidiales</taxon>
        <taxon>Cyanidiaceae</taxon>
        <taxon>Cyanidioschyzon</taxon>
    </lineage>
</organism>
<protein>
    <submittedName>
        <fullName evidence="8">Aquaporin</fullName>
    </submittedName>
</protein>
<reference evidence="8 9" key="2">
    <citation type="journal article" date="2007" name="BMC Biol.">
        <title>A 100%-complete sequence reveals unusually simple genomic features in the hot-spring red alga Cyanidioschyzon merolae.</title>
        <authorList>
            <person name="Nozaki H."/>
            <person name="Takano H."/>
            <person name="Misumi O."/>
            <person name="Terasawa K."/>
            <person name="Matsuzaki M."/>
            <person name="Maruyama S."/>
            <person name="Nishida K."/>
            <person name="Yagisawa F."/>
            <person name="Yoshida Y."/>
            <person name="Fujiwara T."/>
            <person name="Takio S."/>
            <person name="Tamura K."/>
            <person name="Chung S.J."/>
            <person name="Nakamura S."/>
            <person name="Kuroiwa H."/>
            <person name="Tanaka K."/>
            <person name="Sato N."/>
            <person name="Kuroiwa T."/>
        </authorList>
    </citation>
    <scope>NUCLEOTIDE SEQUENCE [LARGE SCALE GENOMIC DNA]</scope>
    <source>
        <strain evidence="8 9">10D</strain>
    </source>
</reference>
<dbReference type="InterPro" id="IPR000425">
    <property type="entry name" value="MIP"/>
</dbReference>
<evidence type="ECO:0000256" key="3">
    <source>
        <dbReference type="ARBA" id="ARBA00022692"/>
    </source>
</evidence>
<keyword evidence="5 7" id="KW-0472">Membrane</keyword>
<sequence>MLQQLLFVSGALPLEARVCVHRDSPIPICEAGDRKHWRRHPKGATQPSLQSLGRPLIFPKLSELFSRSLTVMALDPEPRAGRSLGRSVDDAGSLRFHAGDGLVPNELVEARSSFGALPPRHCLFAEFLGTALLTTFSGLIGLSSPAAVPFLAGAMISCIVLSFIPTSGALLNPFVVLALYVTKRLRLVPSLAYTGAQLAGGTLGAVIFSLLATPDMYNRVAGGTVSLQTNMSLWQGAGWEFFLTFSLISLVSTMGFAAFELHAENEYARWMQQAVFALLIGLLVGFLVGVGGPITGCSMNGARALGPLAVAQLRAWMTAASPEWLERASRGHFVIYWLAPALGSVTGALLMEHAIVSPWLGRAPKSILQDLSVYTKRNMAQLRSYGTAGLLAYGILNTIFYGSVFTYSLVFVFASQPGAIAKAWAASWVASQATKPFRLFLAIAMAPWIRRLLERLPWNRHQS</sequence>
<dbReference type="PANTHER" id="PTHR19139">
    <property type="entry name" value="AQUAPORIN TRANSPORTER"/>
    <property type="match status" value="1"/>
</dbReference>
<dbReference type="Gene3D" id="1.20.1080.10">
    <property type="entry name" value="Glycerol uptake facilitator protein"/>
    <property type="match status" value="1"/>
</dbReference>
<feature type="transmembrane region" description="Helical" evidence="7">
    <location>
        <begin position="241"/>
        <end position="262"/>
    </location>
</feature>
<keyword evidence="9" id="KW-1185">Reference proteome</keyword>
<evidence type="ECO:0000313" key="9">
    <source>
        <dbReference type="Proteomes" id="UP000007014"/>
    </source>
</evidence>
<dbReference type="PRINTS" id="PR00783">
    <property type="entry name" value="MINTRINSICP"/>
</dbReference>
<accession>M1V5D1</accession>
<dbReference type="EMBL" id="AP006493">
    <property type="protein sequence ID" value="BAM80460.1"/>
    <property type="molecule type" value="Genomic_DNA"/>
</dbReference>
<feature type="transmembrane region" description="Helical" evidence="7">
    <location>
        <begin position="123"/>
        <end position="144"/>
    </location>
</feature>
<feature type="transmembrane region" description="Helical" evidence="7">
    <location>
        <begin position="334"/>
        <end position="361"/>
    </location>
</feature>